<name>A0A9D4ZK46_ADICA</name>
<protein>
    <recommendedName>
        <fullName evidence="1">Protein ENHANCED DISEASE RESISTANCE 2 C-terminal domain-containing protein</fullName>
    </recommendedName>
</protein>
<dbReference type="PANTHER" id="PTHR12136">
    <property type="entry name" value="ENHANCED DISEASE RESISTANCE-RELATED"/>
    <property type="match status" value="1"/>
</dbReference>
<organism evidence="2 3">
    <name type="scientific">Adiantum capillus-veneris</name>
    <name type="common">Maidenhair fern</name>
    <dbReference type="NCBI Taxonomy" id="13818"/>
    <lineage>
        <taxon>Eukaryota</taxon>
        <taxon>Viridiplantae</taxon>
        <taxon>Streptophyta</taxon>
        <taxon>Embryophyta</taxon>
        <taxon>Tracheophyta</taxon>
        <taxon>Polypodiopsida</taxon>
        <taxon>Polypodiidae</taxon>
        <taxon>Polypodiales</taxon>
        <taxon>Pteridineae</taxon>
        <taxon>Pteridaceae</taxon>
        <taxon>Vittarioideae</taxon>
        <taxon>Adiantum</taxon>
    </lineage>
</organism>
<dbReference type="PANTHER" id="PTHR12136:SF101">
    <property type="entry name" value="ENHANCED DISEASE RESISTANCE-LIKE PROTEIN (DUF1336)"/>
    <property type="match status" value="1"/>
</dbReference>
<evidence type="ECO:0000259" key="1">
    <source>
        <dbReference type="Pfam" id="PF07059"/>
    </source>
</evidence>
<proteinExistence type="predicted"/>
<sequence>MEASAAEIPAEHREWVERLRQGGQTPLSLHSAPNSWACPLPHVFSVRSADYLTSKAKIPASDYLLQPLAFDFLQGPSPITHIMNHPHSRVRTALEAAVAVRCDGKSPQHQPFVWAFNFQVGNKTHHSVVFYFVSFTSPPQGSLMQTFLDGDDAFRNARLKVLTHYPGAPWLVQVVLGKMSVGMVGKLVKCTYTREQHYIEVDADMGSSILTRTAVNLTFGLAPLIVADMGFVLEGIHPNELPERILGAMRLVKLKPSSATHVD</sequence>
<reference evidence="2" key="1">
    <citation type="submission" date="2021-01" db="EMBL/GenBank/DDBJ databases">
        <title>Adiantum capillus-veneris genome.</title>
        <authorList>
            <person name="Fang Y."/>
            <person name="Liao Q."/>
        </authorList>
    </citation>
    <scope>NUCLEOTIDE SEQUENCE</scope>
    <source>
        <strain evidence="2">H3</strain>
        <tissue evidence="2">Leaf</tissue>
    </source>
</reference>
<dbReference type="OrthoDB" id="9970435at2759"/>
<evidence type="ECO:0000313" key="3">
    <source>
        <dbReference type="Proteomes" id="UP000886520"/>
    </source>
</evidence>
<keyword evidence="3" id="KW-1185">Reference proteome</keyword>
<dbReference type="EMBL" id="JABFUD020000009">
    <property type="protein sequence ID" value="KAI5075820.1"/>
    <property type="molecule type" value="Genomic_DNA"/>
</dbReference>
<comment type="caution">
    <text evidence="2">The sequence shown here is derived from an EMBL/GenBank/DDBJ whole genome shotgun (WGS) entry which is preliminary data.</text>
</comment>
<dbReference type="Pfam" id="PF07059">
    <property type="entry name" value="EDR2_C"/>
    <property type="match status" value="1"/>
</dbReference>
<gene>
    <name evidence="2" type="ORF">GOP47_0009896</name>
</gene>
<feature type="domain" description="Protein ENHANCED DISEASE RESISTANCE 2 C-terminal" evidence="1">
    <location>
        <begin position="36"/>
        <end position="254"/>
    </location>
</feature>
<dbReference type="Proteomes" id="UP000886520">
    <property type="component" value="Chromosome 9"/>
</dbReference>
<dbReference type="InterPro" id="IPR045096">
    <property type="entry name" value="EDR2-like"/>
</dbReference>
<evidence type="ECO:0000313" key="2">
    <source>
        <dbReference type="EMBL" id="KAI5075820.1"/>
    </source>
</evidence>
<dbReference type="InterPro" id="IPR009769">
    <property type="entry name" value="EDR2_C"/>
</dbReference>
<accession>A0A9D4ZK46</accession>
<dbReference type="AlphaFoldDB" id="A0A9D4ZK46"/>